<feature type="domain" description="Plasmid replication protein RepL" evidence="1">
    <location>
        <begin position="37"/>
        <end position="119"/>
    </location>
</feature>
<sequence>MNKKELTADEKNIDFVQISPETFSNFSELTKKNPISAQILFFLIQNMAVHNNAVSVSYTALQEILGYSRPTLTKAIKILENDRYIEVIKQGTSNVYVINEKVAWRKARNQRQYALFSATVVATSSENKKAIDALNSGATRKLRHVPRLHIEQAKLPLEEN</sequence>
<dbReference type="InterPro" id="IPR008813">
    <property type="entry name" value="Plasmid_replication_RepL"/>
</dbReference>
<dbReference type="GO" id="GO:0006260">
    <property type="term" value="P:DNA replication"/>
    <property type="evidence" value="ECO:0007669"/>
    <property type="project" value="InterPro"/>
</dbReference>
<keyword evidence="2" id="KW-0614">Plasmid</keyword>
<dbReference type="InterPro" id="IPR036388">
    <property type="entry name" value="WH-like_DNA-bd_sf"/>
</dbReference>
<evidence type="ECO:0000313" key="4">
    <source>
        <dbReference type="EMBL" id="CRY97069.1"/>
    </source>
</evidence>
<accession>A0A0H5PVJ5</accession>
<organism evidence="2">
    <name type="scientific">uncultured prokaryote</name>
    <dbReference type="NCBI Taxonomy" id="198431"/>
    <lineage>
        <taxon>unclassified sequences</taxon>
        <taxon>environmental samples</taxon>
    </lineage>
</organism>
<geneLocation type="plasmid" evidence="2">
    <name>pRGFK0010</name>
</geneLocation>
<evidence type="ECO:0000313" key="3">
    <source>
        <dbReference type="EMBL" id="CRY95815.1"/>
    </source>
</evidence>
<dbReference type="InterPro" id="IPR011991">
    <property type="entry name" value="ArsR-like_HTH"/>
</dbReference>
<dbReference type="AlphaFoldDB" id="A0A0H5PVJ5"/>
<name>A0A0H5PVJ5_9ZZZZ</name>
<protein>
    <recommendedName>
        <fullName evidence="1">Plasmid replication protein RepL domain-containing protein</fullName>
    </recommendedName>
</protein>
<dbReference type="CDD" id="cd00090">
    <property type="entry name" value="HTH_ARSR"/>
    <property type="match status" value="1"/>
</dbReference>
<dbReference type="EMBL" id="LN853923">
    <property type="protein sequence ID" value="CRY97069.1"/>
    <property type="molecule type" value="Genomic_DNA"/>
</dbReference>
<dbReference type="EMBL" id="LN853389">
    <property type="protein sequence ID" value="CRY95815.1"/>
    <property type="molecule type" value="Genomic_DNA"/>
</dbReference>
<dbReference type="Pfam" id="PF05732">
    <property type="entry name" value="RepL"/>
    <property type="match status" value="1"/>
</dbReference>
<reference evidence="2" key="2">
    <citation type="submission" date="2015-07" db="EMBL/GenBank/DDBJ databases">
        <title>Plasmids, circular viruses and viroids from rat gut.</title>
        <authorList>
            <person name="Jorgensen T.J."/>
            <person name="Hansen M.A."/>
            <person name="Xu Z."/>
            <person name="Tabak M.A."/>
            <person name="Sorensen S.J."/>
            <person name="Hansen L.H."/>
        </authorList>
    </citation>
    <scope>NUCLEOTIDE SEQUENCE</scope>
    <source>
        <plasmid evidence="2">pRGFK0010</plasmid>
        <plasmid evidence="3">pRGFK0780</plasmid>
        <plasmid evidence="4">pRGFK1362</plasmid>
    </source>
</reference>
<proteinExistence type="predicted"/>
<dbReference type="GO" id="GO:0006276">
    <property type="term" value="P:plasmid maintenance"/>
    <property type="evidence" value="ECO:0007669"/>
    <property type="project" value="InterPro"/>
</dbReference>
<evidence type="ECO:0000313" key="2">
    <source>
        <dbReference type="EMBL" id="CRY93618.1"/>
    </source>
</evidence>
<geneLocation type="plasmid" evidence="3">
    <name>pRGFK0780</name>
</geneLocation>
<reference evidence="2" key="1">
    <citation type="submission" date="2015-06" db="EMBL/GenBank/DDBJ databases">
        <authorList>
            <person name="Joergensen T."/>
        </authorList>
    </citation>
    <scope>NUCLEOTIDE SEQUENCE</scope>
    <source>
        <plasmid evidence="2">pRGFK0010</plasmid>
        <plasmid evidence="3">pRGFK0780</plasmid>
        <plasmid evidence="4">pRGFK1362</plasmid>
    </source>
</reference>
<evidence type="ECO:0000259" key="1">
    <source>
        <dbReference type="Pfam" id="PF05732"/>
    </source>
</evidence>
<dbReference type="SUPFAM" id="SSF46785">
    <property type="entry name" value="Winged helix' DNA-binding domain"/>
    <property type="match status" value="1"/>
</dbReference>
<dbReference type="Gene3D" id="1.10.10.10">
    <property type="entry name" value="Winged helix-like DNA-binding domain superfamily/Winged helix DNA-binding domain"/>
    <property type="match status" value="1"/>
</dbReference>
<dbReference type="EMBL" id="LN852706">
    <property type="protein sequence ID" value="CRY93618.1"/>
    <property type="molecule type" value="Genomic_DNA"/>
</dbReference>
<geneLocation type="plasmid" evidence="4">
    <name>pRGFK1362</name>
</geneLocation>
<dbReference type="InterPro" id="IPR036390">
    <property type="entry name" value="WH_DNA-bd_sf"/>
</dbReference>